<reference evidence="1 2" key="1">
    <citation type="journal article" date="2023" name="Science">
        <title>Complex scaffold remodeling in plant triterpene biosynthesis.</title>
        <authorList>
            <person name="De La Pena R."/>
            <person name="Hodgson H."/>
            <person name="Liu J.C."/>
            <person name="Stephenson M.J."/>
            <person name="Martin A.C."/>
            <person name="Owen C."/>
            <person name="Harkess A."/>
            <person name="Leebens-Mack J."/>
            <person name="Jimenez L.E."/>
            <person name="Osbourn A."/>
            <person name="Sattely E.S."/>
        </authorList>
    </citation>
    <scope>NUCLEOTIDE SEQUENCE [LARGE SCALE GENOMIC DNA]</scope>
    <source>
        <strain evidence="2">cv. JPN11</strain>
        <tissue evidence="1">Leaf</tissue>
    </source>
</reference>
<dbReference type="EMBL" id="CM051398">
    <property type="protein sequence ID" value="KAJ4717919.1"/>
    <property type="molecule type" value="Genomic_DNA"/>
</dbReference>
<evidence type="ECO:0000313" key="1">
    <source>
        <dbReference type="EMBL" id="KAJ4717919.1"/>
    </source>
</evidence>
<protein>
    <submittedName>
        <fullName evidence="1">ABC transporter</fullName>
    </submittedName>
</protein>
<proteinExistence type="predicted"/>
<gene>
    <name evidence="1" type="ORF">OWV82_009669</name>
</gene>
<keyword evidence="2" id="KW-1185">Reference proteome</keyword>
<sequence length="969" mass="107558">MAESLYWFHMEWSLVLQLILAIGVLVKVVGLSALPAIIPILVIGFLNVPFAKMYNKCQSRYKIAQDERLRATMEVLTNMKIIKLQSWEDRFKNMIDLLRENVYTSLAEPQIKKSSATVMYWISPAIVSTVVFVGLNVSLNHLNAFLLEDELSNEKLSTSSRSLEQNSDKCVEIQGRNFSWEPESVVPALKDINLEIKIGQKIAVCGPVGAGKSTLLCAILGGVPKISGSVSVTGTTAYVSQTPWIQSGSIQIGQRGLNLSGGQKQRIQLARAVYNDADIYLLDDPFRVVDAQTAATLFNDRFMTALKDKTASLVTRQVEFLTGADRILVLEGGKITQSGSYWELLIPRKAFEQLVDAHKNAVQELVTSANGNKDEIWNIHESCPEKEDNEKEISEGNLPAIQLTKEEERKIGNVGWKPILDYLNVSKGKLFFSLSILSYIGFGALQASASYWLAIAIRIPNITSTILGVYTGISTFSIPFVYLRNLFSAYFGLKGSKSFFSGINNSVFKPSMLFFDSTPVGRIFSRVSSDMSTLDFDLPSAISLSAAATTDVFIIIAVMASVTRPVLIVAIPTIILAKYIQEYYLSSARELMRMNGTTKAPILNFAAETSQGAVTIRAFNVMNIFFQNYLKFVDTDARLLFHSNEPTEWLILRIEALQNLIILTAALLIVLLPGKHLPGFVGLSLSYALTLTNIEDMRPPASWPLHGRIELEDLKVRYRPNSPIVLKGITCTFKEGTRVGVVGRTGSGKTTLISALCRLVEPESGRILIDKLGICSIGLKDLRTKLSIIPQEPTLFRGSALEKCQLKATISNLPMLLDSSVSDEGENWSVGQGQLFCLGRILLRRNKILVLDEATASIDSTTDSILQKVIREEFSVCTVITIAHKVLTITDSDMVMVLSYGELVEYDVPSKLMEKNYAFSKLVAEYKVQFREKFHCSLINVKTRATPIGGPEYRKRPNFFGKTEAHFRK</sequence>
<name>A0ACC1Y4H8_MELAZ</name>
<accession>A0ACC1Y4H8</accession>
<dbReference type="Proteomes" id="UP001164539">
    <property type="component" value="Chromosome 5"/>
</dbReference>
<organism evidence="1 2">
    <name type="scientific">Melia azedarach</name>
    <name type="common">Chinaberry tree</name>
    <dbReference type="NCBI Taxonomy" id="155640"/>
    <lineage>
        <taxon>Eukaryota</taxon>
        <taxon>Viridiplantae</taxon>
        <taxon>Streptophyta</taxon>
        <taxon>Embryophyta</taxon>
        <taxon>Tracheophyta</taxon>
        <taxon>Spermatophyta</taxon>
        <taxon>Magnoliopsida</taxon>
        <taxon>eudicotyledons</taxon>
        <taxon>Gunneridae</taxon>
        <taxon>Pentapetalae</taxon>
        <taxon>rosids</taxon>
        <taxon>malvids</taxon>
        <taxon>Sapindales</taxon>
        <taxon>Meliaceae</taxon>
        <taxon>Melia</taxon>
    </lineage>
</organism>
<evidence type="ECO:0000313" key="2">
    <source>
        <dbReference type="Proteomes" id="UP001164539"/>
    </source>
</evidence>
<comment type="caution">
    <text evidence="1">The sequence shown here is derived from an EMBL/GenBank/DDBJ whole genome shotgun (WGS) entry which is preliminary data.</text>
</comment>